<evidence type="ECO:0000313" key="8">
    <source>
        <dbReference type="Proteomes" id="UP001519460"/>
    </source>
</evidence>
<feature type="transmembrane region" description="Helical" evidence="5">
    <location>
        <begin position="12"/>
        <end position="31"/>
    </location>
</feature>
<keyword evidence="3 5" id="KW-1133">Transmembrane helix</keyword>
<evidence type="ECO:0000256" key="2">
    <source>
        <dbReference type="ARBA" id="ARBA00022692"/>
    </source>
</evidence>
<dbReference type="EMBL" id="JACVVK020000232">
    <property type="protein sequence ID" value="KAK7483139.1"/>
    <property type="molecule type" value="Genomic_DNA"/>
</dbReference>
<proteinExistence type="predicted"/>
<dbReference type="AlphaFoldDB" id="A0ABD0K7B0"/>
<feature type="transmembrane region" description="Helical" evidence="5">
    <location>
        <begin position="84"/>
        <end position="106"/>
    </location>
</feature>
<evidence type="ECO:0000256" key="1">
    <source>
        <dbReference type="ARBA" id="ARBA00004370"/>
    </source>
</evidence>
<evidence type="ECO:0000256" key="3">
    <source>
        <dbReference type="ARBA" id="ARBA00022989"/>
    </source>
</evidence>
<gene>
    <name evidence="7" type="ORF">BaRGS_00025635</name>
</gene>
<dbReference type="PANTHER" id="PTHR23241:SF102">
    <property type="entry name" value="LD23009P"/>
    <property type="match status" value="1"/>
</dbReference>
<organism evidence="7 8">
    <name type="scientific">Batillaria attramentaria</name>
    <dbReference type="NCBI Taxonomy" id="370345"/>
    <lineage>
        <taxon>Eukaryota</taxon>
        <taxon>Metazoa</taxon>
        <taxon>Spiralia</taxon>
        <taxon>Lophotrochozoa</taxon>
        <taxon>Mollusca</taxon>
        <taxon>Gastropoda</taxon>
        <taxon>Caenogastropoda</taxon>
        <taxon>Sorbeoconcha</taxon>
        <taxon>Cerithioidea</taxon>
        <taxon>Batillariidae</taxon>
        <taxon>Batillaria</taxon>
    </lineage>
</organism>
<accession>A0ABD0K7B0</accession>
<name>A0ABD0K7B0_9CAEN</name>
<keyword evidence="2 5" id="KW-0812">Transmembrane</keyword>
<feature type="transmembrane region" description="Helical" evidence="5">
    <location>
        <begin position="51"/>
        <end position="72"/>
    </location>
</feature>
<feature type="non-terminal residue" evidence="7">
    <location>
        <position position="210"/>
    </location>
</feature>
<feature type="transmembrane region" description="Helical" evidence="5">
    <location>
        <begin position="118"/>
        <end position="142"/>
    </location>
</feature>
<evidence type="ECO:0000259" key="6">
    <source>
        <dbReference type="Pfam" id="PF13664"/>
    </source>
</evidence>
<keyword evidence="8" id="KW-1185">Reference proteome</keyword>
<feature type="domain" description="TMEM205-like" evidence="6">
    <location>
        <begin position="49"/>
        <end position="147"/>
    </location>
</feature>
<reference evidence="7 8" key="1">
    <citation type="journal article" date="2023" name="Sci. Data">
        <title>Genome assembly of the Korean intertidal mud-creeper Batillaria attramentaria.</title>
        <authorList>
            <person name="Patra A.K."/>
            <person name="Ho P.T."/>
            <person name="Jun S."/>
            <person name="Lee S.J."/>
            <person name="Kim Y."/>
            <person name="Won Y.J."/>
        </authorList>
    </citation>
    <scope>NUCLEOTIDE SEQUENCE [LARGE SCALE GENOMIC DNA]</scope>
    <source>
        <strain evidence="7">Wonlab-2016</strain>
    </source>
</reference>
<sequence>MTKFENIRVTHFQYFAVVVITLFTSFLLYPGRRRMDSSSTLIAMVHLGSFTAQYGTQLWVSLVAGLTMFYNLPRHMFGQVQSRLFPMFFLWSLVTSAVSFGTFVTLHPFESWDVPHAVQGVCMIIGFIVGAVNSLVVGPLIVRNMVAAFNMEVAAGLRDVIGYADMSEMKKKNPAYAACYRVFRRCHAVSGMLTVLSLAANTVQLYYIAS</sequence>
<evidence type="ECO:0000313" key="7">
    <source>
        <dbReference type="EMBL" id="KAK7483139.1"/>
    </source>
</evidence>
<dbReference type="Pfam" id="PF13664">
    <property type="entry name" value="DUF4149"/>
    <property type="match status" value="1"/>
</dbReference>
<feature type="transmembrane region" description="Helical" evidence="5">
    <location>
        <begin position="188"/>
        <end position="209"/>
    </location>
</feature>
<evidence type="ECO:0000256" key="4">
    <source>
        <dbReference type="ARBA" id="ARBA00023136"/>
    </source>
</evidence>
<dbReference type="GO" id="GO:0016020">
    <property type="term" value="C:membrane"/>
    <property type="evidence" value="ECO:0007669"/>
    <property type="project" value="UniProtKB-SubCell"/>
</dbReference>
<dbReference type="InterPro" id="IPR053009">
    <property type="entry name" value="Xanthocillin_Biosynth-Assoc"/>
</dbReference>
<dbReference type="InterPro" id="IPR025423">
    <property type="entry name" value="TMEM205-like"/>
</dbReference>
<dbReference type="Proteomes" id="UP001519460">
    <property type="component" value="Unassembled WGS sequence"/>
</dbReference>
<comment type="subcellular location">
    <subcellularLocation>
        <location evidence="1">Membrane</location>
    </subcellularLocation>
</comment>
<evidence type="ECO:0000256" key="5">
    <source>
        <dbReference type="SAM" id="Phobius"/>
    </source>
</evidence>
<protein>
    <recommendedName>
        <fullName evidence="6">TMEM205-like domain-containing protein</fullName>
    </recommendedName>
</protein>
<keyword evidence="4 5" id="KW-0472">Membrane</keyword>
<comment type="caution">
    <text evidence="7">The sequence shown here is derived from an EMBL/GenBank/DDBJ whole genome shotgun (WGS) entry which is preliminary data.</text>
</comment>
<dbReference type="PANTHER" id="PTHR23241">
    <property type="entry name" value="LATE EMBRYOGENESIS ABUNDANT PLANTS LEA-RELATED"/>
    <property type="match status" value="1"/>
</dbReference>